<gene>
    <name evidence="2" type="ORF">KME15_02260</name>
</gene>
<comment type="caution">
    <text evidence="2">The sequence shown here is derived from an EMBL/GenBank/DDBJ whole genome shotgun (WGS) entry which is preliminary data.</text>
</comment>
<dbReference type="GO" id="GO:0003677">
    <property type="term" value="F:DNA binding"/>
    <property type="evidence" value="ECO:0007669"/>
    <property type="project" value="InterPro"/>
</dbReference>
<dbReference type="GO" id="GO:0045892">
    <property type="term" value="P:negative regulation of DNA-templated transcription"/>
    <property type="evidence" value="ECO:0007669"/>
    <property type="project" value="UniProtKB-ARBA"/>
</dbReference>
<dbReference type="Pfam" id="PF02583">
    <property type="entry name" value="Trns_repr_metal"/>
    <property type="match status" value="1"/>
</dbReference>
<evidence type="ECO:0000313" key="3">
    <source>
        <dbReference type="Proteomes" id="UP000757435"/>
    </source>
</evidence>
<feature type="compositionally biased region" description="Basic and acidic residues" evidence="1">
    <location>
        <begin position="13"/>
        <end position="50"/>
    </location>
</feature>
<evidence type="ECO:0000256" key="1">
    <source>
        <dbReference type="SAM" id="MobiDB-lite"/>
    </source>
</evidence>
<dbReference type="CDD" id="cd10158">
    <property type="entry name" value="CsoR-like_DUF156_1"/>
    <property type="match status" value="1"/>
</dbReference>
<dbReference type="Proteomes" id="UP000757435">
    <property type="component" value="Unassembled WGS sequence"/>
</dbReference>
<reference evidence="2" key="2">
    <citation type="journal article" date="2022" name="Microbiol. Resour. Announc.">
        <title>Metagenome Sequencing to Explore Phylogenomics of Terrestrial Cyanobacteria.</title>
        <authorList>
            <person name="Ward R.D."/>
            <person name="Stajich J.E."/>
            <person name="Johansen J.R."/>
            <person name="Huntemann M."/>
            <person name="Clum A."/>
            <person name="Foster B."/>
            <person name="Foster B."/>
            <person name="Roux S."/>
            <person name="Palaniappan K."/>
            <person name="Varghese N."/>
            <person name="Mukherjee S."/>
            <person name="Reddy T.B.K."/>
            <person name="Daum C."/>
            <person name="Copeland A."/>
            <person name="Chen I.A."/>
            <person name="Ivanova N.N."/>
            <person name="Kyrpides N.C."/>
            <person name="Shapiro N."/>
            <person name="Eloe-Fadrosh E.A."/>
            <person name="Pietrasiak N."/>
        </authorList>
    </citation>
    <scope>NUCLEOTIDE SEQUENCE</scope>
    <source>
        <strain evidence="2">UHER 2000/2452</strain>
    </source>
</reference>
<reference evidence="2" key="1">
    <citation type="submission" date="2021-05" db="EMBL/GenBank/DDBJ databases">
        <authorList>
            <person name="Pietrasiak N."/>
            <person name="Ward R."/>
            <person name="Stajich J.E."/>
            <person name="Kurbessoian T."/>
        </authorList>
    </citation>
    <scope>NUCLEOTIDE SEQUENCE</scope>
    <source>
        <strain evidence="2">UHER 2000/2452</strain>
    </source>
</reference>
<protein>
    <submittedName>
        <fullName evidence="2">Metal-sensitive transcriptional regulator</fullName>
    </submittedName>
</protein>
<organism evidence="2 3">
    <name type="scientific">Drouetiella hepatica Uher 2000/2452</name>
    <dbReference type="NCBI Taxonomy" id="904376"/>
    <lineage>
        <taxon>Bacteria</taxon>
        <taxon>Bacillati</taxon>
        <taxon>Cyanobacteriota</taxon>
        <taxon>Cyanophyceae</taxon>
        <taxon>Oculatellales</taxon>
        <taxon>Oculatellaceae</taxon>
        <taxon>Drouetiella</taxon>
    </lineage>
</organism>
<evidence type="ECO:0000313" key="2">
    <source>
        <dbReference type="EMBL" id="MBW4657471.1"/>
    </source>
</evidence>
<sequence>MATSELSAQPLDPLREDKPGDRSHRDHGQGDQDHEEHSHEGEAIHVHVHSDESLRRIVNRLSRIEGHIRGIKTMVQESRPCPDVLVQIAAVRGAIDRVSRVILDEHLTECVARAAKEGNIEAEIEELKTALDRFLP</sequence>
<dbReference type="PANTHER" id="PTHR33677">
    <property type="entry name" value="TRANSCRIPTIONAL REPRESSOR FRMR-RELATED"/>
    <property type="match status" value="1"/>
</dbReference>
<accession>A0A951UKE2</accession>
<proteinExistence type="predicted"/>
<dbReference type="Gene3D" id="1.20.58.1000">
    <property type="entry name" value="Metal-sensitive repressor, helix protomer"/>
    <property type="match status" value="1"/>
</dbReference>
<dbReference type="PANTHER" id="PTHR33677:SF3">
    <property type="entry name" value="COPPER-SENSING TRANSCRIPTIONAL REPRESSOR RICR"/>
    <property type="match status" value="1"/>
</dbReference>
<dbReference type="GO" id="GO:0046872">
    <property type="term" value="F:metal ion binding"/>
    <property type="evidence" value="ECO:0007669"/>
    <property type="project" value="InterPro"/>
</dbReference>
<dbReference type="InterPro" id="IPR003735">
    <property type="entry name" value="Metal_Tscrpt_repr"/>
</dbReference>
<feature type="region of interest" description="Disordered" evidence="1">
    <location>
        <begin position="1"/>
        <end position="50"/>
    </location>
</feature>
<dbReference type="AlphaFoldDB" id="A0A951UKE2"/>
<dbReference type="EMBL" id="JAHHHD010000002">
    <property type="protein sequence ID" value="MBW4657471.1"/>
    <property type="molecule type" value="Genomic_DNA"/>
</dbReference>
<name>A0A951UKE2_9CYAN</name>
<dbReference type="InterPro" id="IPR038390">
    <property type="entry name" value="Metal_Tscrpt_repr_sf"/>
</dbReference>